<evidence type="ECO:0000256" key="2">
    <source>
        <dbReference type="ARBA" id="ARBA00023002"/>
    </source>
</evidence>
<dbReference type="SUPFAM" id="SSF55347">
    <property type="entry name" value="Glyceraldehyde-3-phosphate dehydrogenase-like, C-terminal domain"/>
    <property type="match status" value="1"/>
</dbReference>
<dbReference type="Gene3D" id="3.30.360.10">
    <property type="entry name" value="Dihydrodipicolinate Reductase, domain 2"/>
    <property type="match status" value="1"/>
</dbReference>
<reference evidence="5 6" key="1">
    <citation type="submission" date="2024-09" db="EMBL/GenBank/DDBJ databases">
        <authorList>
            <person name="Lee S.D."/>
        </authorList>
    </citation>
    <scope>NUCLEOTIDE SEQUENCE [LARGE SCALE GENOMIC DNA]</scope>
    <source>
        <strain evidence="5 6">N1-5</strain>
    </source>
</reference>
<evidence type="ECO:0000259" key="4">
    <source>
        <dbReference type="Pfam" id="PF22725"/>
    </source>
</evidence>
<dbReference type="RefSeq" id="WP_030262103.1">
    <property type="nucleotide sequence ID" value="NZ_JBHEZZ010000004.1"/>
</dbReference>
<feature type="domain" description="Gfo/Idh/MocA-like oxidoreductase N-terminal" evidence="3">
    <location>
        <begin position="5"/>
        <end position="123"/>
    </location>
</feature>
<comment type="caution">
    <text evidence="5">The sequence shown here is derived from an EMBL/GenBank/DDBJ whole genome shotgun (WGS) entry which is preliminary data.</text>
</comment>
<evidence type="ECO:0000259" key="3">
    <source>
        <dbReference type="Pfam" id="PF01408"/>
    </source>
</evidence>
<dbReference type="Gene3D" id="3.40.50.720">
    <property type="entry name" value="NAD(P)-binding Rossmann-like Domain"/>
    <property type="match status" value="1"/>
</dbReference>
<sequence>MTDTIRWGILATGGIAADFAHDLKLLPDAELVAVGSRTEASARAFADRFDIPRAHGSWAELAGDDEVDIIYVATPHQAHYEATALCLEAGRAVLCEKPFTLNAADSRALVELARKRGVFLMEGMWMRCNPAIRKMLDLIADGAIGEVGIVHADFGFPGPTDPLHRLRNPELGGGALLDLGVYPVSFAHLLLGKPDTVAAHASISPEGVDLNTGLVLGYDSGALATLSCGIVASSPGRAYVGGSLGRIEVPPLFLRPDSFTLYRNGGDDDRPEEFNLPVTGIGFAHEAEEAMRCLRAGLVESPLVTWQDTVEVMEVLDAARERIGVRYPGE</sequence>
<dbReference type="InterPro" id="IPR036291">
    <property type="entry name" value="NAD(P)-bd_dom_sf"/>
</dbReference>
<dbReference type="InterPro" id="IPR055170">
    <property type="entry name" value="GFO_IDH_MocA-like_dom"/>
</dbReference>
<dbReference type="Pfam" id="PF01408">
    <property type="entry name" value="GFO_IDH_MocA"/>
    <property type="match status" value="1"/>
</dbReference>
<comment type="similarity">
    <text evidence="1">Belongs to the Gfo/Idh/MocA family.</text>
</comment>
<evidence type="ECO:0000313" key="5">
    <source>
        <dbReference type="EMBL" id="MFC1401729.1"/>
    </source>
</evidence>
<gene>
    <name evidence="5" type="ORF">ACEZDJ_10555</name>
</gene>
<accession>A0ABV6UJV0</accession>
<dbReference type="PANTHER" id="PTHR22604:SF105">
    <property type="entry name" value="TRANS-1,2-DIHYDROBENZENE-1,2-DIOL DEHYDROGENASE"/>
    <property type="match status" value="1"/>
</dbReference>
<dbReference type="Proteomes" id="UP001592528">
    <property type="component" value="Unassembled WGS sequence"/>
</dbReference>
<dbReference type="InterPro" id="IPR050984">
    <property type="entry name" value="Gfo/Idh/MocA_domain"/>
</dbReference>
<evidence type="ECO:0000313" key="6">
    <source>
        <dbReference type="Proteomes" id="UP001592528"/>
    </source>
</evidence>
<dbReference type="SUPFAM" id="SSF51735">
    <property type="entry name" value="NAD(P)-binding Rossmann-fold domains"/>
    <property type="match status" value="1"/>
</dbReference>
<dbReference type="Pfam" id="PF22725">
    <property type="entry name" value="GFO_IDH_MocA_C3"/>
    <property type="match status" value="1"/>
</dbReference>
<dbReference type="InterPro" id="IPR000683">
    <property type="entry name" value="Gfo/Idh/MocA-like_OxRdtase_N"/>
</dbReference>
<proteinExistence type="inferred from homology"/>
<organism evidence="5 6">
    <name type="scientific">Streptacidiphilus cavernicola</name>
    <dbReference type="NCBI Taxonomy" id="3342716"/>
    <lineage>
        <taxon>Bacteria</taxon>
        <taxon>Bacillati</taxon>
        <taxon>Actinomycetota</taxon>
        <taxon>Actinomycetes</taxon>
        <taxon>Kitasatosporales</taxon>
        <taxon>Streptomycetaceae</taxon>
        <taxon>Streptacidiphilus</taxon>
    </lineage>
</organism>
<keyword evidence="6" id="KW-1185">Reference proteome</keyword>
<protein>
    <submittedName>
        <fullName evidence="5">Gfo/Idh/MocA family protein</fullName>
    </submittedName>
</protein>
<name>A0ABV6UJV0_9ACTN</name>
<dbReference type="EMBL" id="JBHEZZ010000004">
    <property type="protein sequence ID" value="MFC1401729.1"/>
    <property type="molecule type" value="Genomic_DNA"/>
</dbReference>
<dbReference type="PANTHER" id="PTHR22604">
    <property type="entry name" value="OXIDOREDUCTASES"/>
    <property type="match status" value="1"/>
</dbReference>
<keyword evidence="2" id="KW-0560">Oxidoreductase</keyword>
<feature type="domain" description="GFO/IDH/MocA-like oxidoreductase" evidence="4">
    <location>
        <begin position="132"/>
        <end position="248"/>
    </location>
</feature>
<evidence type="ECO:0000256" key="1">
    <source>
        <dbReference type="ARBA" id="ARBA00010928"/>
    </source>
</evidence>